<dbReference type="EMBL" id="WJXZ01000015">
    <property type="protein sequence ID" value="MRS65454.1"/>
    <property type="molecule type" value="Genomic_DNA"/>
</dbReference>
<dbReference type="InterPro" id="IPR029063">
    <property type="entry name" value="SAM-dependent_MTases_sf"/>
</dbReference>
<proteinExistence type="inferred from homology"/>
<dbReference type="EC" id="2.1.1.223" evidence="6"/>
<dbReference type="PANTHER" id="PTHR47739">
    <property type="entry name" value="TRNA1(VAL) (ADENINE(37)-N6)-METHYLTRANSFERASE"/>
    <property type="match status" value="1"/>
</dbReference>
<comment type="subcellular location">
    <subcellularLocation>
        <location evidence="6">Cytoplasm</location>
    </subcellularLocation>
</comment>
<evidence type="ECO:0000313" key="8">
    <source>
        <dbReference type="EMBL" id="MRS65454.1"/>
    </source>
</evidence>
<dbReference type="InterPro" id="IPR050210">
    <property type="entry name" value="tRNA_Adenine-N(6)_MTase"/>
</dbReference>
<protein>
    <recommendedName>
        <fullName evidence="6">tRNA1(Val) (adenine(37)-N6)-methyltransferase</fullName>
        <ecNumber evidence="6">2.1.1.223</ecNumber>
    </recommendedName>
    <alternativeName>
        <fullName evidence="6">tRNA m6A37 methyltransferase</fullName>
    </alternativeName>
</protein>
<dbReference type="InterPro" id="IPR022882">
    <property type="entry name" value="tRNA_adenine-N6_MeTrfase"/>
</dbReference>
<dbReference type="OrthoDB" id="5383291at2"/>
<comment type="caution">
    <text evidence="8">The sequence shown here is derived from an EMBL/GenBank/DDBJ whole genome shotgun (WGS) entry which is preliminary data.</text>
</comment>
<dbReference type="Gene3D" id="3.40.50.150">
    <property type="entry name" value="Vaccinia Virus protein VP39"/>
    <property type="match status" value="1"/>
</dbReference>
<evidence type="ECO:0000256" key="2">
    <source>
        <dbReference type="ARBA" id="ARBA00022603"/>
    </source>
</evidence>
<comment type="catalytic activity">
    <reaction evidence="6">
        <text>adenosine(37) in tRNA1(Val) + S-adenosyl-L-methionine = N(6)-methyladenosine(37) in tRNA1(Val) + S-adenosyl-L-homocysteine + H(+)</text>
        <dbReference type="Rhea" id="RHEA:43160"/>
        <dbReference type="Rhea" id="RHEA-COMP:10369"/>
        <dbReference type="Rhea" id="RHEA-COMP:10370"/>
        <dbReference type="ChEBI" id="CHEBI:15378"/>
        <dbReference type="ChEBI" id="CHEBI:57856"/>
        <dbReference type="ChEBI" id="CHEBI:59789"/>
        <dbReference type="ChEBI" id="CHEBI:74411"/>
        <dbReference type="ChEBI" id="CHEBI:74449"/>
        <dbReference type="EC" id="2.1.1.223"/>
    </reaction>
</comment>
<dbReference type="PANTHER" id="PTHR47739:SF1">
    <property type="entry name" value="TRNA1(VAL) (ADENINE(37)-N6)-METHYLTRANSFERASE"/>
    <property type="match status" value="1"/>
</dbReference>
<comment type="function">
    <text evidence="6">Specifically methylates the adenine in position 37 of tRNA(1)(Val) (anticodon cmo5UAC).</text>
</comment>
<dbReference type="Pfam" id="PF05175">
    <property type="entry name" value="MTS"/>
    <property type="match status" value="1"/>
</dbReference>
<keyword evidence="3 6" id="KW-0808">Transferase</keyword>
<evidence type="ECO:0000256" key="5">
    <source>
        <dbReference type="ARBA" id="ARBA00022694"/>
    </source>
</evidence>
<keyword evidence="4 6" id="KW-0949">S-adenosyl-L-methionine</keyword>
<dbReference type="HAMAP" id="MF_01872">
    <property type="entry name" value="tRNA_methyltr_YfiC"/>
    <property type="match status" value="1"/>
</dbReference>
<dbReference type="AlphaFoldDB" id="A0A7K0EUG4"/>
<keyword evidence="1 6" id="KW-0963">Cytoplasm</keyword>
<dbReference type="InterPro" id="IPR007848">
    <property type="entry name" value="Small_mtfrase_dom"/>
</dbReference>
<accession>A0A7K0EUG4</accession>
<dbReference type="CDD" id="cd02440">
    <property type="entry name" value="AdoMet_MTases"/>
    <property type="match status" value="1"/>
</dbReference>
<dbReference type="RefSeq" id="WP_154179062.1">
    <property type="nucleotide sequence ID" value="NZ_WJXZ01000015.1"/>
</dbReference>
<reference evidence="8 9" key="1">
    <citation type="journal article" date="2018" name="Antonie Van Leeuwenhoek">
        <title>Larkinella terrae sp. nov., isolated from soil on Jeju Island, South Korea.</title>
        <authorList>
            <person name="Ten L.N."/>
            <person name="Jeon J."/>
            <person name="Park S.J."/>
            <person name="Park S."/>
            <person name="Lee S.Y."/>
            <person name="Kim M.K."/>
            <person name="Jung H.Y."/>
        </authorList>
    </citation>
    <scope>NUCLEOTIDE SEQUENCE [LARGE SCALE GENOMIC DNA]</scope>
    <source>
        <strain evidence="8 9">KCTC 52001</strain>
    </source>
</reference>
<evidence type="ECO:0000256" key="3">
    <source>
        <dbReference type="ARBA" id="ARBA00022679"/>
    </source>
</evidence>
<evidence type="ECO:0000256" key="1">
    <source>
        <dbReference type="ARBA" id="ARBA00022490"/>
    </source>
</evidence>
<keyword evidence="9" id="KW-1185">Reference proteome</keyword>
<evidence type="ECO:0000313" key="9">
    <source>
        <dbReference type="Proteomes" id="UP000441754"/>
    </source>
</evidence>
<gene>
    <name evidence="8" type="ORF">GJJ30_29455</name>
</gene>
<evidence type="ECO:0000256" key="6">
    <source>
        <dbReference type="HAMAP-Rule" id="MF_01872"/>
    </source>
</evidence>
<keyword evidence="5 6" id="KW-0819">tRNA processing</keyword>
<dbReference type="GO" id="GO:0008033">
    <property type="term" value="P:tRNA processing"/>
    <property type="evidence" value="ECO:0007669"/>
    <property type="project" value="UniProtKB-UniRule"/>
</dbReference>
<name>A0A7K0EUG4_9BACT</name>
<comment type="similarity">
    <text evidence="6">Belongs to the methyltransferase superfamily. tRNA (adenine-N(6)-)-methyltransferase family.</text>
</comment>
<dbReference type="Proteomes" id="UP000441754">
    <property type="component" value="Unassembled WGS sequence"/>
</dbReference>
<dbReference type="GO" id="GO:0032259">
    <property type="term" value="P:methylation"/>
    <property type="evidence" value="ECO:0007669"/>
    <property type="project" value="UniProtKB-KW"/>
</dbReference>
<feature type="domain" description="Methyltransferase small" evidence="7">
    <location>
        <begin position="18"/>
        <end position="138"/>
    </location>
</feature>
<sequence length="217" mass="24154">MKVCTDSCVLGAYADTGVGGRLLDIGTGTGLLALMAAQRNPTAQIDAVEVDDAAFQQATENVQASPFAEQVRVIHSRIQPFLAEPYDRILSNPPFYSNHLRSPDSAVNRALHNDELPFEELIARVASLLKPEGQFWVLLPPFEMERLTSIAAKTGLRPFRQLNLRHNSRKPVFRTVTAFTFDGLATPTTDELIIFEPDGKTYSAAFRELLQPFYLIF</sequence>
<organism evidence="8 9">
    <name type="scientific">Larkinella terrae</name>
    <dbReference type="NCBI Taxonomy" id="2025311"/>
    <lineage>
        <taxon>Bacteria</taxon>
        <taxon>Pseudomonadati</taxon>
        <taxon>Bacteroidota</taxon>
        <taxon>Cytophagia</taxon>
        <taxon>Cytophagales</taxon>
        <taxon>Spirosomataceae</taxon>
        <taxon>Larkinella</taxon>
    </lineage>
</organism>
<evidence type="ECO:0000256" key="4">
    <source>
        <dbReference type="ARBA" id="ARBA00022691"/>
    </source>
</evidence>
<dbReference type="SUPFAM" id="SSF53335">
    <property type="entry name" value="S-adenosyl-L-methionine-dependent methyltransferases"/>
    <property type="match status" value="1"/>
</dbReference>
<dbReference type="GO" id="GO:0016430">
    <property type="term" value="F:tRNA (adenine-N6)-methyltransferase activity"/>
    <property type="evidence" value="ECO:0007669"/>
    <property type="project" value="UniProtKB-UniRule"/>
</dbReference>
<keyword evidence="2 6" id="KW-0489">Methyltransferase</keyword>
<evidence type="ECO:0000259" key="7">
    <source>
        <dbReference type="Pfam" id="PF05175"/>
    </source>
</evidence>
<dbReference type="GO" id="GO:0005737">
    <property type="term" value="C:cytoplasm"/>
    <property type="evidence" value="ECO:0007669"/>
    <property type="project" value="UniProtKB-SubCell"/>
</dbReference>